<feature type="transmembrane region" description="Helical" evidence="6">
    <location>
        <begin position="349"/>
        <end position="371"/>
    </location>
</feature>
<feature type="transmembrane region" description="Helical" evidence="6">
    <location>
        <begin position="207"/>
        <end position="230"/>
    </location>
</feature>
<evidence type="ECO:0000256" key="1">
    <source>
        <dbReference type="ARBA" id="ARBA00004651"/>
    </source>
</evidence>
<sequence>MNKTKSIQNLFTYGASQIISLLAPFLVGFYVIPIFGIAKWGVIGVATSLYILIGILIEFGANLVGVKELSAHRLKYHYKKRYIGLNYTFRLYCTVFITLLLIICFLLFKADTAFYWGLTWMLAWYFNPLWVYQANENFKIINFITIATKIIYIGVVYLFIKQPQHYIYIVGLLGFCNALFYAFFYFRIPKTITNIKRVWLFVNQNKAIVLSNFSITAYTQAPIFIIDALLGNTASGIYKVIDLFLTAYRSYLGVFFNVTFPRFCFEAQQNLKAAKTYVSKMLFLNVFLLTLSAFFIFIAMPYVTQYFNVPENVQKGLHLSRFLLFLPVIIALNIPFYQALIYNSQNKSIAFISIGGLLLTLFSVSLLTYFFNLSGSFAALYIVELFITLCLFARGSKYLK</sequence>
<keyword evidence="8" id="KW-1185">Reference proteome</keyword>
<dbReference type="RefSeq" id="WP_257500345.1">
    <property type="nucleotide sequence ID" value="NZ_CP102382.1"/>
</dbReference>
<feature type="transmembrane region" description="Helical" evidence="6">
    <location>
        <begin position="322"/>
        <end position="342"/>
    </location>
</feature>
<accession>A0ABY5NVA2</accession>
<feature type="transmembrane region" description="Helical" evidence="6">
    <location>
        <begin position="140"/>
        <end position="160"/>
    </location>
</feature>
<name>A0ABY5NVA2_9FLAO</name>
<dbReference type="InterPro" id="IPR002797">
    <property type="entry name" value="Polysacc_synth"/>
</dbReference>
<feature type="transmembrane region" description="Helical" evidence="6">
    <location>
        <begin position="87"/>
        <end position="108"/>
    </location>
</feature>
<comment type="subcellular location">
    <subcellularLocation>
        <location evidence="1">Cell membrane</location>
        <topology evidence="1">Multi-pass membrane protein</topology>
    </subcellularLocation>
</comment>
<feature type="transmembrane region" description="Helical" evidence="6">
    <location>
        <begin position="236"/>
        <end position="260"/>
    </location>
</feature>
<dbReference type="Pfam" id="PF01943">
    <property type="entry name" value="Polysacc_synt"/>
    <property type="match status" value="1"/>
</dbReference>
<protein>
    <submittedName>
        <fullName evidence="7">Oligosaccharide flippase family protein</fullName>
    </submittedName>
</protein>
<evidence type="ECO:0000256" key="3">
    <source>
        <dbReference type="ARBA" id="ARBA00022692"/>
    </source>
</evidence>
<dbReference type="Proteomes" id="UP001317001">
    <property type="component" value="Chromosome"/>
</dbReference>
<keyword evidence="4 6" id="KW-1133">Transmembrane helix</keyword>
<reference evidence="7 8" key="1">
    <citation type="submission" date="2022-08" db="EMBL/GenBank/DDBJ databases">
        <title>Myroides zhujiangensis sp. nov., a novel bacterium isolated from sediment in the Pearl River Estuary.</title>
        <authorList>
            <person name="Cui L."/>
        </authorList>
    </citation>
    <scope>NUCLEOTIDE SEQUENCE [LARGE SCALE GENOMIC DNA]</scope>
    <source>
        <strain evidence="7 8">SCSIO 72103</strain>
    </source>
</reference>
<evidence type="ECO:0000256" key="2">
    <source>
        <dbReference type="ARBA" id="ARBA00022475"/>
    </source>
</evidence>
<feature type="transmembrane region" description="Helical" evidence="6">
    <location>
        <begin position="166"/>
        <end position="186"/>
    </location>
</feature>
<evidence type="ECO:0000313" key="7">
    <source>
        <dbReference type="EMBL" id="UUV22428.1"/>
    </source>
</evidence>
<dbReference type="EMBL" id="CP102382">
    <property type="protein sequence ID" value="UUV22428.1"/>
    <property type="molecule type" value="Genomic_DNA"/>
</dbReference>
<evidence type="ECO:0000256" key="6">
    <source>
        <dbReference type="SAM" id="Phobius"/>
    </source>
</evidence>
<proteinExistence type="predicted"/>
<dbReference type="PANTHER" id="PTHR30250">
    <property type="entry name" value="PST FAMILY PREDICTED COLANIC ACID TRANSPORTER"/>
    <property type="match status" value="1"/>
</dbReference>
<feature type="transmembrane region" description="Helical" evidence="6">
    <location>
        <begin position="114"/>
        <end position="133"/>
    </location>
</feature>
<dbReference type="PANTHER" id="PTHR30250:SF11">
    <property type="entry name" value="O-ANTIGEN TRANSPORTER-RELATED"/>
    <property type="match status" value="1"/>
</dbReference>
<keyword evidence="2" id="KW-1003">Cell membrane</keyword>
<keyword evidence="3 6" id="KW-0812">Transmembrane</keyword>
<organism evidence="7 8">
    <name type="scientific">Paenimyroides aestuarii</name>
    <dbReference type="NCBI Taxonomy" id="2968490"/>
    <lineage>
        <taxon>Bacteria</taxon>
        <taxon>Pseudomonadati</taxon>
        <taxon>Bacteroidota</taxon>
        <taxon>Flavobacteriia</taxon>
        <taxon>Flavobacteriales</taxon>
        <taxon>Flavobacteriaceae</taxon>
        <taxon>Paenimyroides</taxon>
    </lineage>
</organism>
<feature type="transmembrane region" description="Helical" evidence="6">
    <location>
        <begin position="12"/>
        <end position="36"/>
    </location>
</feature>
<gene>
    <name evidence="7" type="ORF">NPX36_05155</name>
</gene>
<feature type="transmembrane region" description="Helical" evidence="6">
    <location>
        <begin position="42"/>
        <end position="66"/>
    </location>
</feature>
<evidence type="ECO:0000256" key="4">
    <source>
        <dbReference type="ARBA" id="ARBA00022989"/>
    </source>
</evidence>
<keyword evidence="5 6" id="KW-0472">Membrane</keyword>
<evidence type="ECO:0000256" key="5">
    <source>
        <dbReference type="ARBA" id="ARBA00023136"/>
    </source>
</evidence>
<evidence type="ECO:0000313" key="8">
    <source>
        <dbReference type="Proteomes" id="UP001317001"/>
    </source>
</evidence>
<feature type="transmembrane region" description="Helical" evidence="6">
    <location>
        <begin position="377"/>
        <end position="395"/>
    </location>
</feature>
<feature type="transmembrane region" description="Helical" evidence="6">
    <location>
        <begin position="281"/>
        <end position="302"/>
    </location>
</feature>
<dbReference type="InterPro" id="IPR050833">
    <property type="entry name" value="Poly_Biosynth_Transport"/>
</dbReference>